<name>A0ACB9HX29_9ASTR</name>
<keyword evidence="2" id="KW-1185">Reference proteome</keyword>
<evidence type="ECO:0000313" key="2">
    <source>
        <dbReference type="Proteomes" id="UP001056120"/>
    </source>
</evidence>
<sequence>MRQGDPISPFLFVIVMEALSCMIRKACSLGIVKGVSLPNDGPVVSHLFYADDAIILGEWSRDNILNVVRIMRCFYACSGLQINFGKSNLFGIGVHLGEVEEMAVLVGCKAESLPFKYLGLTVGANMNRIFNWRPVFDIFEKRLSLWKDSFLSIGGRVTLIRSVLESLPSYYFSLYRAPAKVVEDLESLIRKFLWGGSSKEKKLHWVAWDRVASPKKMGGLGLHCLRDVNMALLAKWGWRYKNEKENLWVKVVNALHVGGSDWDFLPAKKAYGGVWCNIASVLKKPLVDNLPFRNLFKGVVGRGDNIMFWLDPWLYDVPLKEKFPSLFHLEVVKTCCVRDRLDGEGLWLWRHDPNSEVEEAEWQSLWVALGSVSLSDTPDRWSWLGYGSEGFSVAAVKKHLDSKKDYSSRFVMDWCKWVPQKCNIFAWRADMNRIPTVEALAKRGVVVIDDMCSFCNAGFDSVNHLFTACPLALGLWEKISYWCRIPNFFIFSFRDLLEIHNLGVRRASERKVLHGIVLSACWVLWKSRNSLRFNGKRCSVDEIFSEVRVVSFFWFKHRAKKGKLDWGDWCKFVNM</sequence>
<protein>
    <submittedName>
        <fullName evidence="1">Uncharacterized protein</fullName>
    </submittedName>
</protein>
<accession>A0ACB9HX29</accession>
<dbReference type="EMBL" id="CM042028">
    <property type="protein sequence ID" value="KAI3799878.1"/>
    <property type="molecule type" value="Genomic_DNA"/>
</dbReference>
<reference evidence="2" key="1">
    <citation type="journal article" date="2022" name="Mol. Ecol. Resour.">
        <title>The genomes of chicory, endive, great burdock and yacon provide insights into Asteraceae palaeo-polyploidization history and plant inulin production.</title>
        <authorList>
            <person name="Fan W."/>
            <person name="Wang S."/>
            <person name="Wang H."/>
            <person name="Wang A."/>
            <person name="Jiang F."/>
            <person name="Liu H."/>
            <person name="Zhao H."/>
            <person name="Xu D."/>
            <person name="Zhang Y."/>
        </authorList>
    </citation>
    <scope>NUCLEOTIDE SEQUENCE [LARGE SCALE GENOMIC DNA]</scope>
    <source>
        <strain evidence="2">cv. Yunnan</strain>
    </source>
</reference>
<proteinExistence type="predicted"/>
<comment type="caution">
    <text evidence="1">The sequence shown here is derived from an EMBL/GenBank/DDBJ whole genome shotgun (WGS) entry which is preliminary data.</text>
</comment>
<evidence type="ECO:0000313" key="1">
    <source>
        <dbReference type="EMBL" id="KAI3799878.1"/>
    </source>
</evidence>
<gene>
    <name evidence="1" type="ORF">L1987_35183</name>
</gene>
<reference evidence="1 2" key="2">
    <citation type="journal article" date="2022" name="Mol. Ecol. Resour.">
        <title>The genomes of chicory, endive, great burdock and yacon provide insights into Asteraceae paleo-polyploidization history and plant inulin production.</title>
        <authorList>
            <person name="Fan W."/>
            <person name="Wang S."/>
            <person name="Wang H."/>
            <person name="Wang A."/>
            <person name="Jiang F."/>
            <person name="Liu H."/>
            <person name="Zhao H."/>
            <person name="Xu D."/>
            <person name="Zhang Y."/>
        </authorList>
    </citation>
    <scope>NUCLEOTIDE SEQUENCE [LARGE SCALE GENOMIC DNA]</scope>
    <source>
        <strain evidence="2">cv. Yunnan</strain>
        <tissue evidence="1">Leaves</tissue>
    </source>
</reference>
<organism evidence="1 2">
    <name type="scientific">Smallanthus sonchifolius</name>
    <dbReference type="NCBI Taxonomy" id="185202"/>
    <lineage>
        <taxon>Eukaryota</taxon>
        <taxon>Viridiplantae</taxon>
        <taxon>Streptophyta</taxon>
        <taxon>Embryophyta</taxon>
        <taxon>Tracheophyta</taxon>
        <taxon>Spermatophyta</taxon>
        <taxon>Magnoliopsida</taxon>
        <taxon>eudicotyledons</taxon>
        <taxon>Gunneridae</taxon>
        <taxon>Pentapetalae</taxon>
        <taxon>asterids</taxon>
        <taxon>campanulids</taxon>
        <taxon>Asterales</taxon>
        <taxon>Asteraceae</taxon>
        <taxon>Asteroideae</taxon>
        <taxon>Heliantheae alliance</taxon>
        <taxon>Millerieae</taxon>
        <taxon>Smallanthus</taxon>
    </lineage>
</organism>
<dbReference type="Proteomes" id="UP001056120">
    <property type="component" value="Linkage Group LG11"/>
</dbReference>